<dbReference type="InterPro" id="IPR015421">
    <property type="entry name" value="PyrdxlP-dep_Trfase_major"/>
</dbReference>
<evidence type="ECO:0000256" key="2">
    <source>
        <dbReference type="ARBA" id="ARBA00037999"/>
    </source>
</evidence>
<dbReference type="RefSeq" id="WP_380018995.1">
    <property type="nucleotide sequence ID" value="NZ_JBHSHD010000003.1"/>
</dbReference>
<accession>A0ABV9QQV6</accession>
<dbReference type="GO" id="GO:0008483">
    <property type="term" value="F:transaminase activity"/>
    <property type="evidence" value="ECO:0007669"/>
    <property type="project" value="UniProtKB-KW"/>
</dbReference>
<keyword evidence="4" id="KW-0808">Transferase</keyword>
<protein>
    <submittedName>
        <fullName evidence="4">DegT/DnrJ/EryC1/StrS family aminotransferase</fullName>
    </submittedName>
</protein>
<dbReference type="PIRSF" id="PIRSF000390">
    <property type="entry name" value="PLP_StrS"/>
    <property type="match status" value="1"/>
</dbReference>
<dbReference type="Gene3D" id="3.90.1150.10">
    <property type="entry name" value="Aspartate Aminotransferase, domain 1"/>
    <property type="match status" value="1"/>
</dbReference>
<dbReference type="InterPro" id="IPR000653">
    <property type="entry name" value="DegT/StrS_aminotransferase"/>
</dbReference>
<dbReference type="SUPFAM" id="SSF53383">
    <property type="entry name" value="PLP-dependent transferases"/>
    <property type="match status" value="1"/>
</dbReference>
<reference evidence="5" key="1">
    <citation type="journal article" date="2019" name="Int. J. Syst. Evol. Microbiol.">
        <title>The Global Catalogue of Microorganisms (GCM) 10K type strain sequencing project: providing services to taxonomists for standard genome sequencing and annotation.</title>
        <authorList>
            <consortium name="The Broad Institute Genomics Platform"/>
            <consortium name="The Broad Institute Genome Sequencing Center for Infectious Disease"/>
            <person name="Wu L."/>
            <person name="Ma J."/>
        </authorList>
    </citation>
    <scope>NUCLEOTIDE SEQUENCE [LARGE SCALE GENOMIC DNA]</scope>
    <source>
        <strain evidence="5">CCUG 30340</strain>
    </source>
</reference>
<dbReference type="Pfam" id="PF01041">
    <property type="entry name" value="DegT_DnrJ_EryC1"/>
    <property type="match status" value="1"/>
</dbReference>
<keyword evidence="4" id="KW-0032">Aminotransferase</keyword>
<dbReference type="PANTHER" id="PTHR30244:SF34">
    <property type="entry name" value="DTDP-4-AMINO-4,6-DIDEOXYGALACTOSE TRANSAMINASE"/>
    <property type="match status" value="1"/>
</dbReference>
<dbReference type="InterPro" id="IPR015422">
    <property type="entry name" value="PyrdxlP-dep_Trfase_small"/>
</dbReference>
<dbReference type="PANTHER" id="PTHR30244">
    <property type="entry name" value="TRANSAMINASE"/>
    <property type="match status" value="1"/>
</dbReference>
<gene>
    <name evidence="4" type="ORF">ACFO6Q_02835</name>
</gene>
<dbReference type="Gene3D" id="3.40.640.10">
    <property type="entry name" value="Type I PLP-dependent aspartate aminotransferase-like (Major domain)"/>
    <property type="match status" value="1"/>
</dbReference>
<keyword evidence="5" id="KW-1185">Reference proteome</keyword>
<dbReference type="InterPro" id="IPR015424">
    <property type="entry name" value="PyrdxlP-dep_Trfase"/>
</dbReference>
<dbReference type="Proteomes" id="UP001595886">
    <property type="component" value="Unassembled WGS sequence"/>
</dbReference>
<comment type="caution">
    <text evidence="4">The sequence shown here is derived from an EMBL/GenBank/DDBJ whole genome shotgun (WGS) entry which is preliminary data.</text>
</comment>
<keyword evidence="1 3" id="KW-0663">Pyridoxal phosphate</keyword>
<organism evidence="4 5">
    <name type="scientific">Dokdonella ginsengisoli</name>
    <dbReference type="NCBI Taxonomy" id="363846"/>
    <lineage>
        <taxon>Bacteria</taxon>
        <taxon>Pseudomonadati</taxon>
        <taxon>Pseudomonadota</taxon>
        <taxon>Gammaproteobacteria</taxon>
        <taxon>Lysobacterales</taxon>
        <taxon>Rhodanobacteraceae</taxon>
        <taxon>Dokdonella</taxon>
    </lineage>
</organism>
<evidence type="ECO:0000313" key="5">
    <source>
        <dbReference type="Proteomes" id="UP001595886"/>
    </source>
</evidence>
<sequence length="418" mass="44404">MAKSHPPSFLEVPPTAGLPPYWGDLSPFAGSAAARGDLARAAADFLGVDDVQVECSGTASLVVALTALHRLSGRSVVVVPAYTCPLVALAVAHCGLELRLCDLAPGSIDFDAQQLEQACDRDTLAVVPTHLAGRVADVDAALAIARAVGAFVIEDAAQALGARRDGRPVGLDGDVGFFSLAVGKGLTTFEGGLIVARDATLRRELARTSREIVPYRFGWELRRSLQLLGYHALYRPSLLGLAYGAPLRRALRRGDPVAAVGDDFDADIPLHTLGRWRRSVGARAFARLPAFLETCTAQAARRKARLARIDGVDVVDDRPGAEGTWPFLLLRLRDEASRDAALRDLWGAGLGVSRLFIHALPDYGYLQPFVGKRAEESGAIPNARAFAATTLTVSNSPWLADAAFETICARLQAAVAAA</sequence>
<comment type="similarity">
    <text evidence="2 3">Belongs to the DegT/DnrJ/EryC1 family.</text>
</comment>
<evidence type="ECO:0000313" key="4">
    <source>
        <dbReference type="EMBL" id="MFC4819241.1"/>
    </source>
</evidence>
<name>A0ABV9QQV6_9GAMM</name>
<proteinExistence type="inferred from homology"/>
<dbReference type="EMBL" id="JBHSHD010000003">
    <property type="protein sequence ID" value="MFC4819241.1"/>
    <property type="molecule type" value="Genomic_DNA"/>
</dbReference>
<evidence type="ECO:0000256" key="3">
    <source>
        <dbReference type="RuleBase" id="RU004508"/>
    </source>
</evidence>
<evidence type="ECO:0000256" key="1">
    <source>
        <dbReference type="ARBA" id="ARBA00022898"/>
    </source>
</evidence>